<keyword evidence="1" id="KW-0479">Metal-binding</keyword>
<reference evidence="3" key="1">
    <citation type="submission" date="2012-09" db="EMBL/GenBank/DDBJ databases">
        <authorList>
            <person name="Martin A.A."/>
        </authorList>
    </citation>
    <scope>NUCLEOTIDE SEQUENCE</scope>
</reference>
<dbReference type="PROSITE" id="PS00028">
    <property type="entry name" value="ZINC_FINGER_C2H2_1"/>
    <property type="match status" value="1"/>
</dbReference>
<sequence>MTLLMQSMFPQSPLLNKAVYRISHRILDNEDQMVHGELLLFSSPEVLNAAPKLKCDECPKRFHSFLSLQRHMLMDHDTAMRGVCKNYFAGKSAMLCGYCGEYERNIIEHLLESHGKRIAISFKQAICPICDDMFERKNLTFDEHLVLNCRWAEPSDEEI</sequence>
<reference evidence="4" key="2">
    <citation type="submission" date="2016-04" db="UniProtKB">
        <authorList>
            <consortium name="WormBaseParasite"/>
        </authorList>
    </citation>
    <scope>IDENTIFICATION</scope>
</reference>
<dbReference type="GO" id="GO:0008270">
    <property type="term" value="F:zinc ion binding"/>
    <property type="evidence" value="ECO:0007669"/>
    <property type="project" value="UniProtKB-KW"/>
</dbReference>
<accession>A0A158P6U4</accession>
<dbReference type="AlphaFoldDB" id="A0A158P6U4"/>
<dbReference type="SMART" id="SM00355">
    <property type="entry name" value="ZnF_C2H2"/>
    <property type="match status" value="1"/>
</dbReference>
<keyword evidence="3" id="KW-1185">Reference proteome</keyword>
<evidence type="ECO:0000259" key="2">
    <source>
        <dbReference type="PROSITE" id="PS50157"/>
    </source>
</evidence>
<dbReference type="PROSITE" id="PS50157">
    <property type="entry name" value="ZINC_FINGER_C2H2_2"/>
    <property type="match status" value="1"/>
</dbReference>
<dbReference type="InterPro" id="IPR013087">
    <property type="entry name" value="Znf_C2H2_type"/>
</dbReference>
<feature type="domain" description="C2H2-type" evidence="2">
    <location>
        <begin position="53"/>
        <end position="76"/>
    </location>
</feature>
<evidence type="ECO:0000313" key="3">
    <source>
        <dbReference type="Proteomes" id="UP000035642"/>
    </source>
</evidence>
<dbReference type="WBParaSite" id="ACAC_0000156301-mRNA-1">
    <property type="protein sequence ID" value="ACAC_0000156301-mRNA-1"/>
    <property type="gene ID" value="ACAC_0000156301"/>
</dbReference>
<organism evidence="3 4">
    <name type="scientific">Angiostrongylus cantonensis</name>
    <name type="common">Rat lungworm</name>
    <dbReference type="NCBI Taxonomy" id="6313"/>
    <lineage>
        <taxon>Eukaryota</taxon>
        <taxon>Metazoa</taxon>
        <taxon>Ecdysozoa</taxon>
        <taxon>Nematoda</taxon>
        <taxon>Chromadorea</taxon>
        <taxon>Rhabditida</taxon>
        <taxon>Rhabditina</taxon>
        <taxon>Rhabditomorpha</taxon>
        <taxon>Strongyloidea</taxon>
        <taxon>Metastrongylidae</taxon>
        <taxon>Angiostrongylus</taxon>
    </lineage>
</organism>
<evidence type="ECO:0000313" key="4">
    <source>
        <dbReference type="WBParaSite" id="ACAC_0000156301-mRNA-1"/>
    </source>
</evidence>
<evidence type="ECO:0000256" key="1">
    <source>
        <dbReference type="PROSITE-ProRule" id="PRU00042"/>
    </source>
</evidence>
<dbReference type="Gene3D" id="3.30.160.60">
    <property type="entry name" value="Classic Zinc Finger"/>
    <property type="match status" value="1"/>
</dbReference>
<keyword evidence="1" id="KW-0862">Zinc</keyword>
<dbReference type="Proteomes" id="UP000035642">
    <property type="component" value="Unassembled WGS sequence"/>
</dbReference>
<name>A0A158P6U4_ANGCA</name>
<proteinExistence type="predicted"/>
<protein>
    <submittedName>
        <fullName evidence="4">C2H2-type domain-containing protein</fullName>
    </submittedName>
</protein>
<keyword evidence="1" id="KW-0863">Zinc-finger</keyword>